<organism evidence="1 2">
    <name type="scientific">Panagrolaimus sp. PS1159</name>
    <dbReference type="NCBI Taxonomy" id="55785"/>
    <lineage>
        <taxon>Eukaryota</taxon>
        <taxon>Metazoa</taxon>
        <taxon>Ecdysozoa</taxon>
        <taxon>Nematoda</taxon>
        <taxon>Chromadorea</taxon>
        <taxon>Rhabditida</taxon>
        <taxon>Tylenchina</taxon>
        <taxon>Panagrolaimomorpha</taxon>
        <taxon>Panagrolaimoidea</taxon>
        <taxon>Panagrolaimidae</taxon>
        <taxon>Panagrolaimus</taxon>
    </lineage>
</organism>
<dbReference type="WBParaSite" id="PS1159_v2.g10736.t1">
    <property type="protein sequence ID" value="PS1159_v2.g10736.t1"/>
    <property type="gene ID" value="PS1159_v2.g10736"/>
</dbReference>
<sequence length="287" mass="32820">MNNKLLLFFAFWITISFANGQEIDKSYECLKDVVQKMTNSSCPLITPEVERDRDDYARLYTACLKGHYLIRGCNESEWVHACTRRVANIPNTASSDSLRGFQDIGPMWKYCNKGVIDADYECLEKVMAKATKDSCPELENAGKLDLKTLGSLTTSCLKNLYINNGCNEDQWIRVCNRRADGFNVPANGGQEVIDMWRSTCEKNPAYNCFENAIRDINDESCAEVVYSKSQNDTAEHVIRQQTACYKRFYINAECDIAKWKKVCNIASFTFKPSERENGNFMRKYCST</sequence>
<name>A0AC35EU94_9BILA</name>
<evidence type="ECO:0000313" key="1">
    <source>
        <dbReference type="Proteomes" id="UP000887580"/>
    </source>
</evidence>
<reference evidence="2" key="1">
    <citation type="submission" date="2022-11" db="UniProtKB">
        <authorList>
            <consortium name="WormBaseParasite"/>
        </authorList>
    </citation>
    <scope>IDENTIFICATION</scope>
</reference>
<protein>
    <submittedName>
        <fullName evidence="2">Uncharacterized protein</fullName>
    </submittedName>
</protein>
<proteinExistence type="predicted"/>
<evidence type="ECO:0000313" key="2">
    <source>
        <dbReference type="WBParaSite" id="PS1159_v2.g10736.t1"/>
    </source>
</evidence>
<dbReference type="Proteomes" id="UP000887580">
    <property type="component" value="Unplaced"/>
</dbReference>
<accession>A0AC35EU94</accession>